<keyword evidence="3" id="KW-1185">Reference proteome</keyword>
<gene>
    <name evidence="2" type="ORF">Scep_009420</name>
</gene>
<accession>A0AAP0JTT8</accession>
<dbReference type="AlphaFoldDB" id="A0AAP0JTT8"/>
<comment type="caution">
    <text evidence="2">The sequence shown here is derived from an EMBL/GenBank/DDBJ whole genome shotgun (WGS) entry which is preliminary data.</text>
</comment>
<evidence type="ECO:0000313" key="3">
    <source>
        <dbReference type="Proteomes" id="UP001419268"/>
    </source>
</evidence>
<reference evidence="2 3" key="1">
    <citation type="submission" date="2024-01" db="EMBL/GenBank/DDBJ databases">
        <title>Genome assemblies of Stephania.</title>
        <authorList>
            <person name="Yang L."/>
        </authorList>
    </citation>
    <scope>NUCLEOTIDE SEQUENCE [LARGE SCALE GENOMIC DNA]</scope>
    <source>
        <strain evidence="2">JXDWG</strain>
        <tissue evidence="2">Leaf</tissue>
    </source>
</reference>
<feature type="domain" description="FAR1" evidence="1">
    <location>
        <begin position="60"/>
        <end position="141"/>
    </location>
</feature>
<dbReference type="Pfam" id="PF03101">
    <property type="entry name" value="FAR1"/>
    <property type="match status" value="1"/>
</dbReference>
<protein>
    <recommendedName>
        <fullName evidence="1">FAR1 domain-containing protein</fullName>
    </recommendedName>
</protein>
<dbReference type="InterPro" id="IPR004330">
    <property type="entry name" value="FAR1_DNA_bnd_dom"/>
</dbReference>
<dbReference type="EMBL" id="JBBNAG010000004">
    <property type="protein sequence ID" value="KAK9139739.1"/>
    <property type="molecule type" value="Genomic_DNA"/>
</dbReference>
<proteinExistence type="predicted"/>
<name>A0AAP0JTT8_9MAGN</name>
<organism evidence="2 3">
    <name type="scientific">Stephania cephalantha</name>
    <dbReference type="NCBI Taxonomy" id="152367"/>
    <lineage>
        <taxon>Eukaryota</taxon>
        <taxon>Viridiplantae</taxon>
        <taxon>Streptophyta</taxon>
        <taxon>Embryophyta</taxon>
        <taxon>Tracheophyta</taxon>
        <taxon>Spermatophyta</taxon>
        <taxon>Magnoliopsida</taxon>
        <taxon>Ranunculales</taxon>
        <taxon>Menispermaceae</taxon>
        <taxon>Menispermoideae</taxon>
        <taxon>Cissampelideae</taxon>
        <taxon>Stephania</taxon>
    </lineage>
</organism>
<dbReference type="PANTHER" id="PTHR47718:SF13">
    <property type="entry name" value="OS09G0290500 PROTEIN"/>
    <property type="match status" value="1"/>
</dbReference>
<sequence length="218" mass="24500">MQEKIDQGSVEEGFGKLIVFSDGHGKQGELNDDKSDGKVELAEPPKEGMVFPIIEDVVRLYNKYAYGVGFEIISCSLYKRDDGVTWKYKYACVRQGWSISKGKYKLTKQSCCGCAAGLTAQLSNDIKWHLTKVQLEHNHKVGPSKSRFYHCNRSISTATKRRLDLNDTVGILVAKSYMAEFVLAGGIENLTYSERDLHNHLNESRRLRLGIGDAEAIF</sequence>
<dbReference type="Proteomes" id="UP001419268">
    <property type="component" value="Unassembled WGS sequence"/>
</dbReference>
<dbReference type="PANTHER" id="PTHR47718">
    <property type="entry name" value="OS01G0519700 PROTEIN"/>
    <property type="match status" value="1"/>
</dbReference>
<evidence type="ECO:0000259" key="1">
    <source>
        <dbReference type="Pfam" id="PF03101"/>
    </source>
</evidence>
<evidence type="ECO:0000313" key="2">
    <source>
        <dbReference type="EMBL" id="KAK9139739.1"/>
    </source>
</evidence>